<dbReference type="AlphaFoldDB" id="A0A9P0TQU3"/>
<evidence type="ECO:0000313" key="2">
    <source>
        <dbReference type="EMBL" id="CAH4034374.1"/>
    </source>
</evidence>
<comment type="caution">
    <text evidence="2">The sequence shown here is derived from an EMBL/GenBank/DDBJ whole genome shotgun (WGS) entry which is preliminary data.</text>
</comment>
<gene>
    <name evidence="2" type="ORF">PIBRA_LOCUS10558</name>
</gene>
<keyword evidence="3" id="KW-1185">Reference proteome</keyword>
<reference evidence="2" key="1">
    <citation type="submission" date="2022-05" db="EMBL/GenBank/DDBJ databases">
        <authorList>
            <person name="Okamura Y."/>
        </authorList>
    </citation>
    <scope>NUCLEOTIDE SEQUENCE</scope>
</reference>
<protein>
    <submittedName>
        <fullName evidence="2">Uncharacterized protein</fullName>
    </submittedName>
</protein>
<feature type="region of interest" description="Disordered" evidence="1">
    <location>
        <begin position="28"/>
        <end position="56"/>
    </location>
</feature>
<evidence type="ECO:0000256" key="1">
    <source>
        <dbReference type="SAM" id="MobiDB-lite"/>
    </source>
</evidence>
<dbReference type="PANTHER" id="PTHR38332">
    <property type="entry name" value="PROTEIN CBG11604"/>
    <property type="match status" value="1"/>
</dbReference>
<accession>A0A9P0TQU3</accession>
<dbReference type="Proteomes" id="UP001152562">
    <property type="component" value="Unassembled WGS sequence"/>
</dbReference>
<proteinExistence type="predicted"/>
<dbReference type="PANTHER" id="PTHR38332:SF1">
    <property type="entry name" value="RE49668P"/>
    <property type="match status" value="1"/>
</dbReference>
<sequence length="523" mass="58885">MNHRKTDFITRFRLLNSQDNTEEIVWSCSSSSDNENNGGKINSIQNRKHSKTRKRKASKMMFNNDISNLHLTISDTSQESRGNYNTSPILKPRLSKSISIFKRNNSPALSSEIKESTSPILLPITDNRSTSPVLVSKLKENTPGVCKKLFNSNVTNQYSVKKRCISPIVCKGSSDGSSIGTEFVYKSDNNQNKTALVEKIKSYFQRSLSTESLSQNSISEYSTPKNSSKTSDEVEIIDFTQGLPLPIKQEVFSLTTHSAEKSKKVKYKKDGLAYRLDNLLKKQNAHISLWQHEQYLSINSNFIMPKGACLVFRIKKVDFKFGCFLLLAISDKDEVFIILINKLYVKEKMDSNDRRFYNEVHDLKKMDKVYQHWRGCVTLLLFSFLSAAHAIDCFKCVSMNGKFPACDDPFHNNHSLQMLESPCMGGRKGRDGLFPATSCIKIAGVFDDTGESITVRGCGLDSGTATTDTEIIRMSHCGRFYYNDRYVHGCLQSCNDADACNGTNSVLSSLIIIFTALVLVFRS</sequence>
<dbReference type="EMBL" id="CALOZG010000040">
    <property type="protein sequence ID" value="CAH4034374.1"/>
    <property type="molecule type" value="Genomic_DNA"/>
</dbReference>
<name>A0A9P0TQU3_PIEBR</name>
<feature type="compositionally biased region" description="Polar residues" evidence="1">
    <location>
        <begin position="28"/>
        <end position="45"/>
    </location>
</feature>
<organism evidence="2 3">
    <name type="scientific">Pieris brassicae</name>
    <name type="common">White butterfly</name>
    <name type="synonym">Large white butterfly</name>
    <dbReference type="NCBI Taxonomy" id="7116"/>
    <lineage>
        <taxon>Eukaryota</taxon>
        <taxon>Metazoa</taxon>
        <taxon>Ecdysozoa</taxon>
        <taxon>Arthropoda</taxon>
        <taxon>Hexapoda</taxon>
        <taxon>Insecta</taxon>
        <taxon>Pterygota</taxon>
        <taxon>Neoptera</taxon>
        <taxon>Endopterygota</taxon>
        <taxon>Lepidoptera</taxon>
        <taxon>Glossata</taxon>
        <taxon>Ditrysia</taxon>
        <taxon>Papilionoidea</taxon>
        <taxon>Pieridae</taxon>
        <taxon>Pierinae</taxon>
        <taxon>Pieris</taxon>
    </lineage>
</organism>
<evidence type="ECO:0000313" key="3">
    <source>
        <dbReference type="Proteomes" id="UP001152562"/>
    </source>
</evidence>
<feature type="compositionally biased region" description="Basic residues" evidence="1">
    <location>
        <begin position="46"/>
        <end position="56"/>
    </location>
</feature>